<proteinExistence type="predicted"/>
<sequence>MRTKPSNQPGSSSSRLGKPLVVKHTPPPPPPPPCSASLLDNKQALLCCLLCSAPPPPPSSSCGWAILGAIPRVSAAADEECCSLDLAPPPRVSILTIPKHVFPSEVTPRNYPRLLAADPSGLLLLHADQGRATSPTVIHQSFCWREFVAGYFVLQIDDASASASALPLPEPELIMNAGHVGIIASPDNTGSYMVAELQPFLGDDHATLLCFSSDKVLALHGRLWWVDLSWCIVACDPFARDPDLAVVPLPPAKALPYGQAAGVLDRYRHVAISKAKLRFVDMYRNRDPDTGALQVTVWTLLSTDDDSTDIWHLDHQASFHDIWDHPTYKAAGLPTKIPVLALIHPDNPAVVYFFLHDHLFAVDLRDRAVVACDLYHLVDPPKDLVSTRFVHAWNLPPPKPLLLSPSSPAPAPAPAGMAKEGTDSGPNDVGATASVDIY</sequence>
<protein>
    <recommendedName>
        <fullName evidence="2">DUF1618 domain-containing protein</fullName>
    </recommendedName>
</protein>
<feature type="region of interest" description="Disordered" evidence="1">
    <location>
        <begin position="403"/>
        <end position="438"/>
    </location>
</feature>
<dbReference type="AlphaFoldDB" id="A0ABC8Z2P5"/>
<evidence type="ECO:0000259" key="2">
    <source>
        <dbReference type="Pfam" id="PF07762"/>
    </source>
</evidence>
<evidence type="ECO:0000313" key="4">
    <source>
        <dbReference type="Proteomes" id="UP001497457"/>
    </source>
</evidence>
<dbReference type="InterPro" id="IPR011676">
    <property type="entry name" value="DUF1618"/>
</dbReference>
<reference evidence="4" key="1">
    <citation type="submission" date="2024-06" db="EMBL/GenBank/DDBJ databases">
        <authorList>
            <person name="Ryan C."/>
        </authorList>
    </citation>
    <scope>NUCLEOTIDE SEQUENCE [LARGE SCALE GENOMIC DNA]</scope>
</reference>
<reference evidence="3 4" key="2">
    <citation type="submission" date="2024-10" db="EMBL/GenBank/DDBJ databases">
        <authorList>
            <person name="Ryan C."/>
        </authorList>
    </citation>
    <scope>NUCLEOTIDE SEQUENCE [LARGE SCALE GENOMIC DNA]</scope>
</reference>
<accession>A0ABC8Z2P5</accession>
<dbReference type="PANTHER" id="PTHR33086">
    <property type="entry name" value="OS05G0468200 PROTEIN-RELATED"/>
    <property type="match status" value="1"/>
</dbReference>
<dbReference type="Pfam" id="PF07762">
    <property type="entry name" value="DUF1618"/>
    <property type="match status" value="1"/>
</dbReference>
<feature type="compositionally biased region" description="Polar residues" evidence="1">
    <location>
        <begin position="1"/>
        <end position="15"/>
    </location>
</feature>
<feature type="domain" description="DUF1618" evidence="2">
    <location>
        <begin position="225"/>
        <end position="352"/>
    </location>
</feature>
<dbReference type="EMBL" id="OZ075127">
    <property type="protein sequence ID" value="CAL4952636.1"/>
    <property type="molecule type" value="Genomic_DNA"/>
</dbReference>
<keyword evidence="4" id="KW-1185">Reference proteome</keyword>
<evidence type="ECO:0000256" key="1">
    <source>
        <dbReference type="SAM" id="MobiDB-lite"/>
    </source>
</evidence>
<feature type="region of interest" description="Disordered" evidence="1">
    <location>
        <begin position="1"/>
        <end position="33"/>
    </location>
</feature>
<organism evidence="3 4">
    <name type="scientific">Urochloa decumbens</name>
    <dbReference type="NCBI Taxonomy" id="240449"/>
    <lineage>
        <taxon>Eukaryota</taxon>
        <taxon>Viridiplantae</taxon>
        <taxon>Streptophyta</taxon>
        <taxon>Embryophyta</taxon>
        <taxon>Tracheophyta</taxon>
        <taxon>Spermatophyta</taxon>
        <taxon>Magnoliopsida</taxon>
        <taxon>Liliopsida</taxon>
        <taxon>Poales</taxon>
        <taxon>Poaceae</taxon>
        <taxon>PACMAD clade</taxon>
        <taxon>Panicoideae</taxon>
        <taxon>Panicodae</taxon>
        <taxon>Paniceae</taxon>
        <taxon>Melinidinae</taxon>
        <taxon>Urochloa</taxon>
    </lineage>
</organism>
<evidence type="ECO:0000313" key="3">
    <source>
        <dbReference type="EMBL" id="CAL4952636.1"/>
    </source>
</evidence>
<dbReference type="PANTHER" id="PTHR33086:SF73">
    <property type="entry name" value="OS01G0245901 PROTEIN"/>
    <property type="match status" value="1"/>
</dbReference>
<name>A0ABC8Z2P5_9POAL</name>
<dbReference type="Proteomes" id="UP001497457">
    <property type="component" value="Chromosome 17b"/>
</dbReference>
<gene>
    <name evidence="3" type="ORF">URODEC1_LOCUS39641</name>
</gene>